<dbReference type="EC" id="6.3.2.2" evidence="5"/>
<evidence type="ECO:0000313" key="8">
    <source>
        <dbReference type="Proteomes" id="UP000266906"/>
    </source>
</evidence>
<keyword evidence="1 5" id="KW-0436">Ligase</keyword>
<dbReference type="Pfam" id="PF04107">
    <property type="entry name" value="GCS2"/>
    <property type="match status" value="1"/>
</dbReference>
<dbReference type="EMBL" id="RKQG01000001">
    <property type="protein sequence ID" value="RPE36473.1"/>
    <property type="molecule type" value="Genomic_DNA"/>
</dbReference>
<reference evidence="7 8" key="1">
    <citation type="submission" date="2018-11" db="EMBL/GenBank/DDBJ databases">
        <title>Sequencing the genomes of 1000 actinobacteria strains.</title>
        <authorList>
            <person name="Klenk H.-P."/>
        </authorList>
    </citation>
    <scope>NUCLEOTIDE SEQUENCE [LARGE SCALE GENOMIC DNA]</scope>
    <source>
        <strain evidence="7 8">DSM 44781</strain>
    </source>
</reference>
<evidence type="ECO:0000256" key="2">
    <source>
        <dbReference type="ARBA" id="ARBA00022741"/>
    </source>
</evidence>
<comment type="function">
    <text evidence="5">ATP-dependent carboxylate-amine ligase which exhibits weak glutamate--cysteine ligase activity.</text>
</comment>
<feature type="compositionally biased region" description="Low complexity" evidence="6">
    <location>
        <begin position="372"/>
        <end position="383"/>
    </location>
</feature>
<comment type="similarity">
    <text evidence="5">Belongs to the glutamate--cysteine ligase type 2 family. YbdK subfamily.</text>
</comment>
<comment type="catalytic activity">
    <reaction evidence="4 5">
        <text>L-cysteine + L-glutamate + ATP = gamma-L-glutamyl-L-cysteine + ADP + phosphate + H(+)</text>
        <dbReference type="Rhea" id="RHEA:13285"/>
        <dbReference type="ChEBI" id="CHEBI:15378"/>
        <dbReference type="ChEBI" id="CHEBI:29985"/>
        <dbReference type="ChEBI" id="CHEBI:30616"/>
        <dbReference type="ChEBI" id="CHEBI:35235"/>
        <dbReference type="ChEBI" id="CHEBI:43474"/>
        <dbReference type="ChEBI" id="CHEBI:58173"/>
        <dbReference type="ChEBI" id="CHEBI:456216"/>
        <dbReference type="EC" id="6.3.2.2"/>
    </reaction>
</comment>
<feature type="region of interest" description="Disordered" evidence="6">
    <location>
        <begin position="359"/>
        <end position="400"/>
    </location>
</feature>
<dbReference type="RefSeq" id="WP_123819481.1">
    <property type="nucleotide sequence ID" value="NZ_RKQG01000001.1"/>
</dbReference>
<keyword evidence="8" id="KW-1185">Reference proteome</keyword>
<dbReference type="PANTHER" id="PTHR36510">
    <property type="entry name" value="GLUTAMATE--CYSTEINE LIGASE 2-RELATED"/>
    <property type="match status" value="1"/>
</dbReference>
<comment type="caution">
    <text evidence="7">The sequence shown here is derived from an EMBL/GenBank/DDBJ whole genome shotgun (WGS) entry which is preliminary data.</text>
</comment>
<sequence>MVTVGVEEEYLLLDAATGVPVARAEQVRQAAEQQPGIDRGEVQRELLQAQLEVATPVCETLDEVGAHLTRLRGALAEAAASHGCRLAAVGAAPFTDRLSVPVSDTPRYRTIHGDAPQLTDEQLITGMHVHVGVPDRGAGVALLNGLRPWLPLLVALSANSPLWNGTDTGFADWRTVVFSRWPVSGVPPHFDGAADYDARIRALVDTGLIGDVGRLYWQARLSERYPTVEIRAMDVQLRVDEAVMLTGLVRAVAATLLADPDPAHAAAFHPEALAAAVWYAARHGCTERLHDPRTGTLDSPPAVVDRVLDTLGPALRRHGDAPLVEPLLKRLLTEGNGAVRQLRELRRGGRAGLVDLISSVTDGTDGTDGTDDATGSTGSIDGTEGAEGADHPGRAAGPAR</sequence>
<keyword evidence="3 5" id="KW-0067">ATP-binding</keyword>
<dbReference type="GO" id="GO:0042398">
    <property type="term" value="P:modified amino acid biosynthetic process"/>
    <property type="evidence" value="ECO:0007669"/>
    <property type="project" value="InterPro"/>
</dbReference>
<dbReference type="Gene3D" id="3.30.590.20">
    <property type="match status" value="1"/>
</dbReference>
<evidence type="ECO:0000313" key="7">
    <source>
        <dbReference type="EMBL" id="RPE36473.1"/>
    </source>
</evidence>
<dbReference type="SUPFAM" id="SSF55931">
    <property type="entry name" value="Glutamine synthetase/guanido kinase"/>
    <property type="match status" value="1"/>
</dbReference>
<dbReference type="InterPro" id="IPR006336">
    <property type="entry name" value="GCS2"/>
</dbReference>
<proteinExistence type="inferred from homology"/>
<evidence type="ECO:0000256" key="3">
    <source>
        <dbReference type="ARBA" id="ARBA00022840"/>
    </source>
</evidence>
<dbReference type="Proteomes" id="UP000266906">
    <property type="component" value="Unassembled WGS sequence"/>
</dbReference>
<dbReference type="HAMAP" id="MF_01609">
    <property type="entry name" value="Glu_cys_ligase_2"/>
    <property type="match status" value="1"/>
</dbReference>
<dbReference type="NCBIfam" id="TIGR02050">
    <property type="entry name" value="gshA_cyan_rel"/>
    <property type="match status" value="1"/>
</dbReference>
<dbReference type="AlphaFoldDB" id="A0A3N4RSX1"/>
<dbReference type="NCBIfam" id="NF010041">
    <property type="entry name" value="PRK13517.1-1"/>
    <property type="match status" value="1"/>
</dbReference>
<evidence type="ECO:0000256" key="5">
    <source>
        <dbReference type="HAMAP-Rule" id="MF_01609"/>
    </source>
</evidence>
<protein>
    <recommendedName>
        <fullName evidence="5">Putative glutamate--cysteine ligase 2</fullName>
        <ecNumber evidence="5">6.3.2.2</ecNumber>
    </recommendedName>
    <alternativeName>
        <fullName evidence="5">Gamma-glutamylcysteine synthetase 2</fullName>
        <shortName evidence="5">GCS 2</shortName>
        <shortName evidence="5">Gamma-GCS 2</shortName>
    </alternativeName>
</protein>
<gene>
    <name evidence="7" type="ORF">EDD38_4848</name>
</gene>
<evidence type="ECO:0000256" key="6">
    <source>
        <dbReference type="SAM" id="MobiDB-lite"/>
    </source>
</evidence>
<dbReference type="InterPro" id="IPR011793">
    <property type="entry name" value="YbdK"/>
</dbReference>
<organism evidence="7 8">
    <name type="scientific">Kitasatospora cineracea</name>
    <dbReference type="NCBI Taxonomy" id="88074"/>
    <lineage>
        <taxon>Bacteria</taxon>
        <taxon>Bacillati</taxon>
        <taxon>Actinomycetota</taxon>
        <taxon>Actinomycetes</taxon>
        <taxon>Kitasatosporales</taxon>
        <taxon>Streptomycetaceae</taxon>
        <taxon>Kitasatospora</taxon>
    </lineage>
</organism>
<dbReference type="InterPro" id="IPR014746">
    <property type="entry name" value="Gln_synth/guanido_kin_cat_dom"/>
</dbReference>
<dbReference type="InterPro" id="IPR050141">
    <property type="entry name" value="GCL_type2/YbdK_subfam"/>
</dbReference>
<keyword evidence="2 5" id="KW-0547">Nucleotide-binding</keyword>
<name>A0A3N4RSX1_9ACTN</name>
<evidence type="ECO:0000256" key="4">
    <source>
        <dbReference type="ARBA" id="ARBA00048819"/>
    </source>
</evidence>
<dbReference type="GO" id="GO:0004357">
    <property type="term" value="F:glutamate-cysteine ligase activity"/>
    <property type="evidence" value="ECO:0007669"/>
    <property type="project" value="UniProtKB-EC"/>
</dbReference>
<evidence type="ECO:0000256" key="1">
    <source>
        <dbReference type="ARBA" id="ARBA00022598"/>
    </source>
</evidence>
<dbReference type="PANTHER" id="PTHR36510:SF1">
    <property type="entry name" value="GLUTAMATE--CYSTEINE LIGASE 2-RELATED"/>
    <property type="match status" value="1"/>
</dbReference>
<dbReference type="GO" id="GO:0005524">
    <property type="term" value="F:ATP binding"/>
    <property type="evidence" value="ECO:0007669"/>
    <property type="project" value="UniProtKB-KW"/>
</dbReference>
<accession>A0A3N4RSX1</accession>